<sequence length="174" mass="19539">MPDPECGDIVRCHAGKIDARIVRVGACFSGDRYIVDLRLGTRSGLHCVGHHVHEQPSRALLEDAAGIPHFVCIENDVALCIQHFGKRERLLIHAFVCDGCIRRRHLNRGQARCAKRESGTVNIDFILRCPKLIEILRGNSRGYVIHQDVCCRHVERAHDGAAERHRSIARIQSA</sequence>
<comment type="caution">
    <text evidence="1">The sequence shown here is derived from an EMBL/GenBank/DDBJ whole genome shotgun (WGS) entry which is preliminary data.</text>
</comment>
<evidence type="ECO:0000313" key="1">
    <source>
        <dbReference type="EMBL" id="MPM69504.1"/>
    </source>
</evidence>
<organism evidence="1">
    <name type="scientific">bioreactor metagenome</name>
    <dbReference type="NCBI Taxonomy" id="1076179"/>
    <lineage>
        <taxon>unclassified sequences</taxon>
        <taxon>metagenomes</taxon>
        <taxon>ecological metagenomes</taxon>
    </lineage>
</organism>
<accession>A0A645C6D1</accession>
<proteinExistence type="predicted"/>
<dbReference type="AlphaFoldDB" id="A0A645C6D1"/>
<dbReference type="EMBL" id="VSSQ01022914">
    <property type="protein sequence ID" value="MPM69504.1"/>
    <property type="molecule type" value="Genomic_DNA"/>
</dbReference>
<name>A0A645C6D1_9ZZZZ</name>
<protein>
    <submittedName>
        <fullName evidence="1">Uncharacterized protein</fullName>
    </submittedName>
</protein>
<gene>
    <name evidence="1" type="ORF">SDC9_116449</name>
</gene>
<reference evidence="1" key="1">
    <citation type="submission" date="2019-08" db="EMBL/GenBank/DDBJ databases">
        <authorList>
            <person name="Kucharzyk K."/>
            <person name="Murdoch R.W."/>
            <person name="Higgins S."/>
            <person name="Loffler F."/>
        </authorList>
    </citation>
    <scope>NUCLEOTIDE SEQUENCE</scope>
</reference>